<evidence type="ECO:0000256" key="6">
    <source>
        <dbReference type="ARBA" id="ARBA00022927"/>
    </source>
</evidence>
<evidence type="ECO:0000256" key="7">
    <source>
        <dbReference type="ARBA" id="ARBA00022989"/>
    </source>
</evidence>
<dbReference type="EMBL" id="CAMPGE010021908">
    <property type="protein sequence ID" value="CAI2380010.1"/>
    <property type="molecule type" value="Genomic_DNA"/>
</dbReference>
<dbReference type="GO" id="GO:0005789">
    <property type="term" value="C:endoplasmic reticulum membrane"/>
    <property type="evidence" value="ECO:0007669"/>
    <property type="project" value="UniProtKB-SubCell"/>
</dbReference>
<keyword evidence="5" id="KW-0256">Endoplasmic reticulum</keyword>
<evidence type="ECO:0000256" key="11">
    <source>
        <dbReference type="SAM" id="Phobius"/>
    </source>
</evidence>
<keyword evidence="7 11" id="KW-1133">Transmembrane helix</keyword>
<accession>A0AAD1XVV0</accession>
<organism evidence="12 13">
    <name type="scientific">Euplotes crassus</name>
    <dbReference type="NCBI Taxonomy" id="5936"/>
    <lineage>
        <taxon>Eukaryota</taxon>
        <taxon>Sar</taxon>
        <taxon>Alveolata</taxon>
        <taxon>Ciliophora</taxon>
        <taxon>Intramacronucleata</taxon>
        <taxon>Spirotrichea</taxon>
        <taxon>Hypotrichia</taxon>
        <taxon>Euplotida</taxon>
        <taxon>Euplotidae</taxon>
        <taxon>Moneuplotes</taxon>
    </lineage>
</organism>
<dbReference type="SUPFAM" id="SSF103456">
    <property type="entry name" value="Preprotein translocase SecE subunit"/>
    <property type="match status" value="1"/>
</dbReference>
<keyword evidence="3" id="KW-0813">Transport</keyword>
<evidence type="ECO:0000256" key="5">
    <source>
        <dbReference type="ARBA" id="ARBA00022824"/>
    </source>
</evidence>
<proteinExistence type="inferred from homology"/>
<dbReference type="NCBIfam" id="TIGR00327">
    <property type="entry name" value="secE_euk_arch"/>
    <property type="match status" value="1"/>
</dbReference>
<keyword evidence="6" id="KW-0653">Protein transport</keyword>
<dbReference type="InterPro" id="IPR001901">
    <property type="entry name" value="Translocase_SecE/Sec61-g"/>
</dbReference>
<dbReference type="GO" id="GO:0006886">
    <property type="term" value="P:intracellular protein transport"/>
    <property type="evidence" value="ECO:0007669"/>
    <property type="project" value="InterPro"/>
</dbReference>
<comment type="similarity">
    <text evidence="2">Belongs to the SecE/SEC61-gamma family.</text>
</comment>
<dbReference type="HAMAP" id="MF_00422">
    <property type="entry name" value="SecE"/>
    <property type="match status" value="1"/>
</dbReference>
<reference evidence="12" key="1">
    <citation type="submission" date="2023-07" db="EMBL/GenBank/DDBJ databases">
        <authorList>
            <consortium name="AG Swart"/>
            <person name="Singh M."/>
            <person name="Singh A."/>
            <person name="Seah K."/>
            <person name="Emmerich C."/>
        </authorList>
    </citation>
    <scope>NUCLEOTIDE SEQUENCE</scope>
    <source>
        <strain evidence="12">DP1</strain>
    </source>
</reference>
<protein>
    <submittedName>
        <fullName evidence="12">Uncharacterized protein</fullName>
    </submittedName>
</protein>
<evidence type="ECO:0000256" key="1">
    <source>
        <dbReference type="ARBA" id="ARBA00004389"/>
    </source>
</evidence>
<dbReference type="Pfam" id="PF00584">
    <property type="entry name" value="SecE"/>
    <property type="match status" value="1"/>
</dbReference>
<comment type="subcellular location">
    <subcellularLocation>
        <location evidence="1">Endoplasmic reticulum membrane</location>
        <topology evidence="1">Single-pass membrane protein</topology>
    </subcellularLocation>
</comment>
<dbReference type="Gene3D" id="1.20.5.820">
    <property type="entry name" value="Preprotein translocase SecE subunit"/>
    <property type="match status" value="1"/>
</dbReference>
<evidence type="ECO:0000256" key="8">
    <source>
        <dbReference type="ARBA" id="ARBA00023010"/>
    </source>
</evidence>
<evidence type="ECO:0000256" key="3">
    <source>
        <dbReference type="ARBA" id="ARBA00022448"/>
    </source>
</evidence>
<keyword evidence="13" id="KW-1185">Reference proteome</keyword>
<sequence length="86" mass="9525">MPKNRGQGGVSSDVKKDESYTGQLKQFAVDSQRFMDKCEKPNKDEYMKILTACSIGFVVMGLIGYFIKLIFIPINNIILGTNGATT</sequence>
<evidence type="ECO:0000256" key="9">
    <source>
        <dbReference type="ARBA" id="ARBA00023136"/>
    </source>
</evidence>
<feature type="transmembrane region" description="Helical" evidence="11">
    <location>
        <begin position="49"/>
        <end position="71"/>
    </location>
</feature>
<keyword evidence="9 11" id="KW-0472">Membrane</keyword>
<dbReference type="GO" id="GO:0006605">
    <property type="term" value="P:protein targeting"/>
    <property type="evidence" value="ECO:0007669"/>
    <property type="project" value="InterPro"/>
</dbReference>
<keyword evidence="4 11" id="KW-0812">Transmembrane</keyword>
<evidence type="ECO:0000313" key="13">
    <source>
        <dbReference type="Proteomes" id="UP001295684"/>
    </source>
</evidence>
<gene>
    <name evidence="12" type="ORF">ECRASSUSDP1_LOCUS21434</name>
</gene>
<evidence type="ECO:0000313" key="12">
    <source>
        <dbReference type="EMBL" id="CAI2380010.1"/>
    </source>
</evidence>
<feature type="region of interest" description="Disordered" evidence="10">
    <location>
        <begin position="1"/>
        <end position="20"/>
    </location>
</feature>
<dbReference type="InterPro" id="IPR008158">
    <property type="entry name" value="Translocase_Sec61-g"/>
</dbReference>
<dbReference type="InterPro" id="IPR023391">
    <property type="entry name" value="Prot_translocase_SecE_dom_sf"/>
</dbReference>
<evidence type="ECO:0000256" key="10">
    <source>
        <dbReference type="SAM" id="MobiDB-lite"/>
    </source>
</evidence>
<dbReference type="GO" id="GO:0008320">
    <property type="term" value="F:protein transmembrane transporter activity"/>
    <property type="evidence" value="ECO:0007669"/>
    <property type="project" value="InterPro"/>
</dbReference>
<dbReference type="Proteomes" id="UP001295684">
    <property type="component" value="Unassembled WGS sequence"/>
</dbReference>
<dbReference type="PANTHER" id="PTHR12309">
    <property type="entry name" value="SEC61 GAMMA SUBUNIT"/>
    <property type="match status" value="1"/>
</dbReference>
<dbReference type="AlphaFoldDB" id="A0AAD1XVV0"/>
<keyword evidence="8" id="KW-0811">Translocation</keyword>
<name>A0AAD1XVV0_EUPCR</name>
<evidence type="ECO:0000256" key="4">
    <source>
        <dbReference type="ARBA" id="ARBA00022692"/>
    </source>
</evidence>
<evidence type="ECO:0000256" key="2">
    <source>
        <dbReference type="ARBA" id="ARBA00008274"/>
    </source>
</evidence>
<comment type="caution">
    <text evidence="12">The sequence shown here is derived from an EMBL/GenBank/DDBJ whole genome shotgun (WGS) entry which is preliminary data.</text>
</comment>